<dbReference type="InterPro" id="IPR050641">
    <property type="entry name" value="RIFMO-like"/>
</dbReference>
<dbReference type="GeneID" id="91543060"/>
<dbReference type="EMBL" id="CP109134">
    <property type="protein sequence ID" value="WSD06210.1"/>
    <property type="molecule type" value="Genomic_DNA"/>
</dbReference>
<keyword evidence="2" id="KW-0285">Flavoprotein</keyword>
<feature type="compositionally biased region" description="Basic and acidic residues" evidence="4">
    <location>
        <begin position="1"/>
        <end position="22"/>
    </location>
</feature>
<evidence type="ECO:0000256" key="3">
    <source>
        <dbReference type="ARBA" id="ARBA00022827"/>
    </source>
</evidence>
<evidence type="ECO:0000313" key="6">
    <source>
        <dbReference type="EMBL" id="WSD06210.1"/>
    </source>
</evidence>
<feature type="compositionally biased region" description="Low complexity" evidence="4">
    <location>
        <begin position="23"/>
        <end position="40"/>
    </location>
</feature>
<dbReference type="Pfam" id="PF21274">
    <property type="entry name" value="Rng_hyd_C"/>
    <property type="match status" value="1"/>
</dbReference>
<dbReference type="PRINTS" id="PR00420">
    <property type="entry name" value="RNGMNOXGNASE"/>
</dbReference>
<keyword evidence="7" id="KW-1185">Reference proteome</keyword>
<proteinExistence type="predicted"/>
<dbReference type="Gene3D" id="3.30.9.10">
    <property type="entry name" value="D-Amino Acid Oxidase, subunit A, domain 2"/>
    <property type="match status" value="1"/>
</dbReference>
<dbReference type="PANTHER" id="PTHR43004:SF19">
    <property type="entry name" value="BINDING MONOOXYGENASE, PUTATIVE (JCVI)-RELATED"/>
    <property type="match status" value="1"/>
</dbReference>
<protein>
    <submittedName>
        <fullName evidence="6">FAD-dependent monooxygenase</fullName>
    </submittedName>
</protein>
<gene>
    <name evidence="6" type="ORF">OIE73_10780</name>
</gene>
<keyword evidence="6" id="KW-0560">Oxidoreductase</keyword>
<dbReference type="Gene3D" id="3.40.30.120">
    <property type="match status" value="1"/>
</dbReference>
<keyword evidence="6" id="KW-0503">Monooxygenase</keyword>
<dbReference type="Proteomes" id="UP001335325">
    <property type="component" value="Chromosome"/>
</dbReference>
<evidence type="ECO:0000256" key="1">
    <source>
        <dbReference type="ARBA" id="ARBA00001974"/>
    </source>
</evidence>
<dbReference type="InterPro" id="IPR002938">
    <property type="entry name" value="FAD-bd"/>
</dbReference>
<reference evidence="6 7" key="1">
    <citation type="submission" date="2022-10" db="EMBL/GenBank/DDBJ databases">
        <title>The complete genomes of actinobacterial strains from the NBC collection.</title>
        <authorList>
            <person name="Joergensen T.S."/>
            <person name="Alvarez Arevalo M."/>
            <person name="Sterndorff E.B."/>
            <person name="Faurdal D."/>
            <person name="Vuksanovic O."/>
            <person name="Mourched A.-S."/>
            <person name="Charusanti P."/>
            <person name="Shaw S."/>
            <person name="Blin K."/>
            <person name="Weber T."/>
        </authorList>
    </citation>
    <scope>NUCLEOTIDE SEQUENCE [LARGE SCALE GENOMIC DNA]</scope>
    <source>
        <strain evidence="6 7">NBC 01753</strain>
    </source>
</reference>
<feature type="region of interest" description="Disordered" evidence="4">
    <location>
        <begin position="1"/>
        <end position="40"/>
    </location>
</feature>
<dbReference type="RefSeq" id="WP_326752369.1">
    <property type="nucleotide sequence ID" value="NZ_CP109134.1"/>
</dbReference>
<dbReference type="SUPFAM" id="SSF51905">
    <property type="entry name" value="FAD/NAD(P)-binding domain"/>
    <property type="match status" value="1"/>
</dbReference>
<dbReference type="GO" id="GO:0004497">
    <property type="term" value="F:monooxygenase activity"/>
    <property type="evidence" value="ECO:0007669"/>
    <property type="project" value="UniProtKB-KW"/>
</dbReference>
<sequence length="591" mass="62683">MGKEPEELQERPGRPTDGRTDAADAADAADPVDTADAGDAADASDATDVLIVGGGITGLSCALFLRHHGVRCVLVERHASTSVHPRAWGWYPRTLELLRSVGVEGAVLEAAAGYAEHRRQATVESLTGREVKAVMLPAPGDLGAVTPSRQISLGQDRMEPIVREAADRAGAVLRFGSELTSFERPEGPAGPVVATVKDRDTGAERRVRARWLVAADGGRSPVRETLGIRRVGRGTLQHQVSILFRADLTGPLAGRRFSICQIENDELKGAVLGHDDTLRRGTLILQYRPERGETPEDFTTGRSVALVRSAVGDPDLEVDVIGVLPWELAALSAERFRDGSVFLIGDAAHVVPPIGGYGANTGVHDAHNLAWKLASVLRGEAGEALLDSYDAERRPVAEATLEQAWLRLLVRSGRADEEQRRATADVLAVMLGHTYPSAAEPGARLPRFRDPAELAGEPGTRAPHVPVLLRDGGREVPGSLLDVYGGDPAPVLVHGGGACEHGGDDEPVWARAAAEAARRAGVRLRTAGFGAGLRDLSERGWHERYGVRADGAVLVRPDGFVAWRSAGVPADAAGALTGALRRALAREEGPA</sequence>
<comment type="cofactor">
    <cofactor evidence="1">
        <name>FAD</name>
        <dbReference type="ChEBI" id="CHEBI:57692"/>
    </cofactor>
</comment>
<evidence type="ECO:0000313" key="7">
    <source>
        <dbReference type="Proteomes" id="UP001335325"/>
    </source>
</evidence>
<evidence type="ECO:0000256" key="2">
    <source>
        <dbReference type="ARBA" id="ARBA00022630"/>
    </source>
</evidence>
<evidence type="ECO:0000256" key="4">
    <source>
        <dbReference type="SAM" id="MobiDB-lite"/>
    </source>
</evidence>
<dbReference type="InterPro" id="IPR036188">
    <property type="entry name" value="FAD/NAD-bd_sf"/>
</dbReference>
<accession>A0ABZ1GJ91</accession>
<feature type="domain" description="FAD-binding" evidence="5">
    <location>
        <begin position="47"/>
        <end position="403"/>
    </location>
</feature>
<name>A0ABZ1GJ91_9ACTN</name>
<dbReference type="Pfam" id="PF01494">
    <property type="entry name" value="FAD_binding_3"/>
    <property type="match status" value="1"/>
</dbReference>
<evidence type="ECO:0000259" key="5">
    <source>
        <dbReference type="Pfam" id="PF01494"/>
    </source>
</evidence>
<dbReference type="Gene3D" id="3.50.50.60">
    <property type="entry name" value="FAD/NAD(P)-binding domain"/>
    <property type="match status" value="1"/>
</dbReference>
<keyword evidence="3" id="KW-0274">FAD</keyword>
<organism evidence="6 7">
    <name type="scientific">Streptomyces hirsutus</name>
    <dbReference type="NCBI Taxonomy" id="35620"/>
    <lineage>
        <taxon>Bacteria</taxon>
        <taxon>Bacillati</taxon>
        <taxon>Actinomycetota</taxon>
        <taxon>Actinomycetes</taxon>
        <taxon>Kitasatosporales</taxon>
        <taxon>Streptomycetaceae</taxon>
        <taxon>Streptomyces</taxon>
    </lineage>
</organism>
<dbReference type="PANTHER" id="PTHR43004">
    <property type="entry name" value="TRK SYSTEM POTASSIUM UPTAKE PROTEIN"/>
    <property type="match status" value="1"/>
</dbReference>